<dbReference type="Proteomes" id="UP000663852">
    <property type="component" value="Unassembled WGS sequence"/>
</dbReference>
<feature type="transmembrane region" description="Helical" evidence="8">
    <location>
        <begin position="147"/>
        <end position="166"/>
    </location>
</feature>
<evidence type="ECO:0000313" key="11">
    <source>
        <dbReference type="EMBL" id="CAF1352418.1"/>
    </source>
</evidence>
<reference evidence="11" key="1">
    <citation type="submission" date="2021-02" db="EMBL/GenBank/DDBJ databases">
        <authorList>
            <person name="Nowell W R."/>
        </authorList>
    </citation>
    <scope>NUCLEOTIDE SEQUENCE</scope>
</reference>
<dbReference type="EMBL" id="CAJNOJ010000265">
    <property type="protein sequence ID" value="CAF1352418.1"/>
    <property type="molecule type" value="Genomic_DNA"/>
</dbReference>
<dbReference type="GO" id="GO:0005886">
    <property type="term" value="C:plasma membrane"/>
    <property type="evidence" value="ECO:0007669"/>
    <property type="project" value="TreeGrafter"/>
</dbReference>
<feature type="transmembrane region" description="Helical" evidence="8">
    <location>
        <begin position="231"/>
        <end position="252"/>
    </location>
</feature>
<feature type="transmembrane region" description="Helical" evidence="8">
    <location>
        <begin position="329"/>
        <end position="352"/>
    </location>
</feature>
<organism evidence="11 12">
    <name type="scientific">Adineta ricciae</name>
    <name type="common">Rotifer</name>
    <dbReference type="NCBI Taxonomy" id="249248"/>
    <lineage>
        <taxon>Eukaryota</taxon>
        <taxon>Metazoa</taxon>
        <taxon>Spiralia</taxon>
        <taxon>Gnathifera</taxon>
        <taxon>Rotifera</taxon>
        <taxon>Eurotatoria</taxon>
        <taxon>Bdelloidea</taxon>
        <taxon>Adinetida</taxon>
        <taxon>Adinetidae</taxon>
        <taxon>Adineta</taxon>
    </lineage>
</organism>
<keyword evidence="4" id="KW-0297">G-protein coupled receptor</keyword>
<feature type="chain" id="PRO_5032494094" description="G-protein coupled receptors family 1 profile domain-containing protein" evidence="9">
    <location>
        <begin position="20"/>
        <end position="373"/>
    </location>
</feature>
<dbReference type="InterPro" id="IPR017452">
    <property type="entry name" value="GPCR_Rhodpsn_7TM"/>
</dbReference>
<keyword evidence="6" id="KW-0675">Receptor</keyword>
<feature type="transmembrane region" description="Helical" evidence="8">
    <location>
        <begin position="73"/>
        <end position="93"/>
    </location>
</feature>
<keyword evidence="5 8" id="KW-0472">Membrane</keyword>
<keyword evidence="9" id="KW-0732">Signal</keyword>
<evidence type="ECO:0000256" key="1">
    <source>
        <dbReference type="ARBA" id="ARBA00004141"/>
    </source>
</evidence>
<evidence type="ECO:0000259" key="10">
    <source>
        <dbReference type="PROSITE" id="PS50262"/>
    </source>
</evidence>
<feature type="transmembrane region" description="Helical" evidence="8">
    <location>
        <begin position="187"/>
        <end position="211"/>
    </location>
</feature>
<keyword evidence="3 8" id="KW-1133">Transmembrane helix</keyword>
<dbReference type="PANTHER" id="PTHR24243">
    <property type="entry name" value="G-PROTEIN COUPLED RECEPTOR"/>
    <property type="match status" value="1"/>
</dbReference>
<dbReference type="PANTHER" id="PTHR24243:SF230">
    <property type="entry name" value="G-PROTEIN COUPLED RECEPTORS FAMILY 1 PROFILE DOMAIN-CONTAINING PROTEIN"/>
    <property type="match status" value="1"/>
</dbReference>
<evidence type="ECO:0000256" key="3">
    <source>
        <dbReference type="ARBA" id="ARBA00022989"/>
    </source>
</evidence>
<proteinExistence type="predicted"/>
<feature type="domain" description="G-protein coupled receptors family 1 profile" evidence="10">
    <location>
        <begin position="85"/>
        <end position="349"/>
    </location>
</feature>
<feature type="transmembrane region" description="Helical" evidence="8">
    <location>
        <begin position="105"/>
        <end position="127"/>
    </location>
</feature>
<dbReference type="GO" id="GO:0004930">
    <property type="term" value="F:G protein-coupled receptor activity"/>
    <property type="evidence" value="ECO:0007669"/>
    <property type="project" value="UniProtKB-KW"/>
</dbReference>
<evidence type="ECO:0000256" key="4">
    <source>
        <dbReference type="ARBA" id="ARBA00023040"/>
    </source>
</evidence>
<keyword evidence="2 8" id="KW-0812">Transmembrane</keyword>
<dbReference type="OrthoDB" id="10042696at2759"/>
<dbReference type="InterPro" id="IPR000276">
    <property type="entry name" value="GPCR_Rhodpsn"/>
</dbReference>
<accession>A0A815HBR8</accession>
<evidence type="ECO:0000256" key="6">
    <source>
        <dbReference type="ARBA" id="ARBA00023170"/>
    </source>
</evidence>
<evidence type="ECO:0000256" key="5">
    <source>
        <dbReference type="ARBA" id="ARBA00023136"/>
    </source>
</evidence>
<name>A0A815HBR8_ADIRI</name>
<feature type="signal peptide" evidence="9">
    <location>
        <begin position="1"/>
        <end position="19"/>
    </location>
</feature>
<dbReference type="SUPFAM" id="SSF81321">
    <property type="entry name" value="Family A G protein-coupled receptor-like"/>
    <property type="match status" value="1"/>
</dbReference>
<protein>
    <recommendedName>
        <fullName evidence="10">G-protein coupled receptors family 1 profile domain-containing protein</fullName>
    </recommendedName>
</protein>
<evidence type="ECO:0000256" key="9">
    <source>
        <dbReference type="SAM" id="SignalP"/>
    </source>
</evidence>
<comment type="caution">
    <text evidence="11">The sequence shown here is derived from an EMBL/GenBank/DDBJ whole genome shotgun (WGS) entry which is preliminary data.</text>
</comment>
<dbReference type="Gene3D" id="1.20.1070.10">
    <property type="entry name" value="Rhodopsin 7-helix transmembrane proteins"/>
    <property type="match status" value="1"/>
</dbReference>
<feature type="transmembrane region" description="Helical" evidence="8">
    <location>
        <begin position="286"/>
        <end position="306"/>
    </location>
</feature>
<dbReference type="AlphaFoldDB" id="A0A815HBR8"/>
<evidence type="ECO:0000256" key="8">
    <source>
        <dbReference type="SAM" id="Phobius"/>
    </source>
</evidence>
<evidence type="ECO:0000313" key="12">
    <source>
        <dbReference type="Proteomes" id="UP000663852"/>
    </source>
</evidence>
<keyword evidence="7" id="KW-0807">Transducer</keyword>
<gene>
    <name evidence="11" type="ORF">EDS130_LOCUS33355</name>
</gene>
<evidence type="ECO:0000256" key="2">
    <source>
        <dbReference type="ARBA" id="ARBA00022692"/>
    </source>
</evidence>
<evidence type="ECO:0000256" key="7">
    <source>
        <dbReference type="ARBA" id="ARBA00023224"/>
    </source>
</evidence>
<comment type="subcellular location">
    <subcellularLocation>
        <location evidence="1">Membrane</location>
        <topology evidence="1">Multi-pass membrane protein</topology>
    </subcellularLocation>
</comment>
<sequence>MHLLVWIINFALLFSNLHGLDETCRHIQTTENEECKKSCMQSGYHGGGSTSTTTRITTTASPLVSIQNLITQYTFLVIFILGNISNLANISVFLQKSLRTNACSWYFACVSLGHLVFLYFGCFTRIITAWSGYDLSRTSIIYCRIRIYFLTVSLLTARCFLCFISIDRWMVTSRQHAIRQLSTTKTARWFILIGLGFCILFSINFPIWYHIEGTRGCIGAPDTFYPLFYTIYNLVITIGPFIIMILFSLLVLNNLRRKQRRQVSGSTPAAVTTITRQPYQRKDVQFIKLCLIQVLLYIVCNTFYAYNATYAFVTQTNVKTAERAALDSFLSTIGLIISYFYMAITFFLYTLVSNTFRKECKAAIKRFTQCRYQ</sequence>
<dbReference type="PROSITE" id="PS50262">
    <property type="entry name" value="G_PROTEIN_RECEP_F1_2"/>
    <property type="match status" value="1"/>
</dbReference>
<dbReference type="Pfam" id="PF00001">
    <property type="entry name" value="7tm_1"/>
    <property type="match status" value="1"/>
</dbReference>